<name>A0A914XHD3_9BILA</name>
<dbReference type="Pfam" id="PF00567">
    <property type="entry name" value="TUDOR"/>
    <property type="match status" value="1"/>
</dbReference>
<dbReference type="InterPro" id="IPR035437">
    <property type="entry name" value="SNase_OB-fold_sf"/>
</dbReference>
<feature type="region of interest" description="Disordered" evidence="1">
    <location>
        <begin position="200"/>
        <end position="232"/>
    </location>
</feature>
<dbReference type="AlphaFoldDB" id="A0A914XHD3"/>
<dbReference type="Proteomes" id="UP000887566">
    <property type="component" value="Unplaced"/>
</dbReference>
<dbReference type="Pfam" id="PF24360">
    <property type="entry name" value="DUF7516"/>
    <property type="match status" value="1"/>
</dbReference>
<protein>
    <submittedName>
        <fullName evidence="4">Tudor domain-containing protein</fullName>
    </submittedName>
</protein>
<feature type="compositionally biased region" description="Low complexity" evidence="1">
    <location>
        <begin position="343"/>
        <end position="383"/>
    </location>
</feature>
<dbReference type="SUPFAM" id="SSF63748">
    <property type="entry name" value="Tudor/PWWP/MBT"/>
    <property type="match status" value="1"/>
</dbReference>
<dbReference type="InterPro" id="IPR050621">
    <property type="entry name" value="Tudor_domain_containing"/>
</dbReference>
<dbReference type="WBParaSite" id="PSAMB.scaffold8158size6547.g31039.t1">
    <property type="protein sequence ID" value="PSAMB.scaffold8158size6547.g31039.t1"/>
    <property type="gene ID" value="PSAMB.scaffold8158size6547.g31039"/>
</dbReference>
<feature type="compositionally biased region" description="Low complexity" evidence="1">
    <location>
        <begin position="222"/>
        <end position="232"/>
    </location>
</feature>
<evidence type="ECO:0000256" key="1">
    <source>
        <dbReference type="SAM" id="MobiDB-lite"/>
    </source>
</evidence>
<dbReference type="InterPro" id="IPR055938">
    <property type="entry name" value="DUF7516"/>
</dbReference>
<dbReference type="InterPro" id="IPR002999">
    <property type="entry name" value="Tudor"/>
</dbReference>
<evidence type="ECO:0000259" key="2">
    <source>
        <dbReference type="PROSITE" id="PS50304"/>
    </source>
</evidence>
<dbReference type="PANTHER" id="PTHR22948:SF76">
    <property type="entry name" value="FI20010P1-RELATED"/>
    <property type="match status" value="1"/>
</dbReference>
<accession>A0A914XHD3</accession>
<dbReference type="Gene3D" id="2.30.30.140">
    <property type="match status" value="1"/>
</dbReference>
<sequence length="707" mass="77057">MTLLRRAGGVAFYADIQRMYLDEYRRNLDQLELRRLFGATGSAFRTLESQFRNEIHVTEPSQGRLHLRLRNFTAPVFGGGSPMRGGGTMLRGGRGGSFGGHQAISRAQPPAAFSKYLPTRPTAFGDDLPSMWDGQSAGAAPSQFTRAFNSSYNASSLTVVVGGNGANRQVSSASNSGNPLPHSEIVTPSTQSFVAPRLPSIHTNSTTQPSPTSTDRQNWPTSASSSSMSAMAQISNRTPTILKLLEHLVAMLAKRHPRGISLAELGDAYEQDYGMRLDTLAIYRKSWNELITGQFRDRLILDNDNIVHLSSKESLRQGLPAASSSAAAAQPGQPQRSLATNRSPSGPTSTTAAPPTRPAPTSSAPSSANANAINNNGGSAGSADLSENIRRLFEAASKETEGLPIVRVAAMLGCAEADALRTAVIQFPTYFQIKFVEGTCYVTAKRDTVLPPATAPSNLSVPSASLPSSRPSVDPIPIDFILPTQSVGFDPSQPLSSDEEADARMIWVQVSDYQSPMRFSLVLRDNVPAVTELQRQLAEFYSKLSFDECRLPAEELVLGRVCAVEYQGNGDFHRARIVDVDENRTLARVVYVDYGSQQNVPAQFICQLDRRFADLPAQALLASFLPIRPPNGQEDFSEELGVRMGEMCNDDGQDIWAIIMEYNAAEEKMIVELCSKRMDENGEEQDMWVMEALRSEGLLEVVDREQP</sequence>
<feature type="compositionally biased region" description="Polar residues" evidence="1">
    <location>
        <begin position="332"/>
        <end position="342"/>
    </location>
</feature>
<dbReference type="Gene3D" id="2.40.50.90">
    <property type="match status" value="1"/>
</dbReference>
<evidence type="ECO:0000313" key="3">
    <source>
        <dbReference type="Proteomes" id="UP000887566"/>
    </source>
</evidence>
<evidence type="ECO:0000313" key="4">
    <source>
        <dbReference type="WBParaSite" id="PSAMB.scaffold8158size6547.g31039.t1"/>
    </source>
</evidence>
<feature type="region of interest" description="Disordered" evidence="1">
    <location>
        <begin position="318"/>
        <end position="383"/>
    </location>
</feature>
<feature type="domain" description="Tudor" evidence="2">
    <location>
        <begin position="555"/>
        <end position="615"/>
    </location>
</feature>
<reference evidence="4" key="1">
    <citation type="submission" date="2022-11" db="UniProtKB">
        <authorList>
            <consortium name="WormBaseParasite"/>
        </authorList>
    </citation>
    <scope>IDENTIFICATION</scope>
</reference>
<organism evidence="3 4">
    <name type="scientific">Plectus sambesii</name>
    <dbReference type="NCBI Taxonomy" id="2011161"/>
    <lineage>
        <taxon>Eukaryota</taxon>
        <taxon>Metazoa</taxon>
        <taxon>Ecdysozoa</taxon>
        <taxon>Nematoda</taxon>
        <taxon>Chromadorea</taxon>
        <taxon>Plectida</taxon>
        <taxon>Plectina</taxon>
        <taxon>Plectoidea</taxon>
        <taxon>Plectidae</taxon>
        <taxon>Plectus</taxon>
    </lineage>
</organism>
<keyword evidence="3" id="KW-1185">Reference proteome</keyword>
<dbReference type="PROSITE" id="PS50304">
    <property type="entry name" value="TUDOR"/>
    <property type="match status" value="1"/>
</dbReference>
<feature type="compositionally biased region" description="Low complexity" evidence="1">
    <location>
        <begin position="203"/>
        <end position="214"/>
    </location>
</feature>
<dbReference type="GO" id="GO:0005737">
    <property type="term" value="C:cytoplasm"/>
    <property type="evidence" value="ECO:0007669"/>
    <property type="project" value="UniProtKB-ARBA"/>
</dbReference>
<dbReference type="PANTHER" id="PTHR22948">
    <property type="entry name" value="TUDOR DOMAIN CONTAINING PROTEIN"/>
    <property type="match status" value="1"/>
</dbReference>
<proteinExistence type="predicted"/>
<dbReference type="SMART" id="SM00333">
    <property type="entry name" value="TUDOR"/>
    <property type="match status" value="1"/>
</dbReference>